<feature type="domain" description="Laminin G" evidence="14">
    <location>
        <begin position="3323"/>
        <end position="3495"/>
    </location>
</feature>
<feature type="non-terminal residue" evidence="18">
    <location>
        <position position="1"/>
    </location>
</feature>
<comment type="subcellular location">
    <subcellularLocation>
        <location evidence="1">Secreted</location>
        <location evidence="1">Extracellular space</location>
        <location evidence="1">Extracellular matrix</location>
        <location evidence="1">Basement membrane</location>
    </subcellularLocation>
</comment>
<dbReference type="GO" id="GO:0071711">
    <property type="term" value="P:basement membrane organization"/>
    <property type="evidence" value="ECO:0007669"/>
    <property type="project" value="UniProtKB-ARBA"/>
</dbReference>
<dbReference type="SMART" id="SM00136">
    <property type="entry name" value="LamNT"/>
    <property type="match status" value="1"/>
</dbReference>
<feature type="disulfide bond" evidence="10">
    <location>
        <begin position="1520"/>
        <end position="1529"/>
    </location>
</feature>
<feature type="disulfide bond" evidence="10">
    <location>
        <begin position="1898"/>
        <end position="1907"/>
    </location>
</feature>
<dbReference type="Pfam" id="PF00054">
    <property type="entry name" value="Laminin_G_1"/>
    <property type="match status" value="1"/>
</dbReference>
<feature type="disulfide bond" evidence="10">
    <location>
        <begin position="517"/>
        <end position="534"/>
    </location>
</feature>
<feature type="disulfide bond" evidence="10">
    <location>
        <begin position="2048"/>
        <end position="2057"/>
    </location>
</feature>
<dbReference type="Pfam" id="PF00053">
    <property type="entry name" value="EGF_laminin"/>
    <property type="match status" value="18"/>
</dbReference>
<keyword evidence="2" id="KW-0964">Secreted</keyword>
<keyword evidence="4 13" id="KW-0732">Signal</keyword>
<evidence type="ECO:0000259" key="14">
    <source>
        <dbReference type="PROSITE" id="PS50025"/>
    </source>
</evidence>
<evidence type="ECO:0000259" key="15">
    <source>
        <dbReference type="PROSITE" id="PS50027"/>
    </source>
</evidence>
<dbReference type="PANTHER" id="PTHR10574:SF406">
    <property type="entry name" value="LAMININ SUBUNIT ALPHA 5"/>
    <property type="match status" value="1"/>
</dbReference>
<feature type="domain" description="Laminin EGF-like" evidence="15">
    <location>
        <begin position="1821"/>
        <end position="1870"/>
    </location>
</feature>
<dbReference type="SUPFAM" id="SSF49899">
    <property type="entry name" value="Concanavalin A-like lectins/glucanases"/>
    <property type="match status" value="5"/>
</dbReference>
<dbReference type="InterPro" id="IPR000034">
    <property type="entry name" value="Laminin_IV"/>
</dbReference>
<feature type="disulfide bond" evidence="10">
    <location>
        <begin position="1964"/>
        <end position="1978"/>
    </location>
</feature>
<comment type="caution">
    <text evidence="10">Lacks conserved residue(s) required for the propagation of feature annotation.</text>
</comment>
<feature type="disulfide bond" evidence="10">
    <location>
        <begin position="2096"/>
        <end position="2105"/>
    </location>
</feature>
<feature type="domain" description="Laminin G" evidence="14">
    <location>
        <begin position="2899"/>
        <end position="3066"/>
    </location>
</feature>
<dbReference type="InterPro" id="IPR000742">
    <property type="entry name" value="EGF"/>
</dbReference>
<feature type="region of interest" description="Disordered" evidence="12">
    <location>
        <begin position="3252"/>
        <end position="3294"/>
    </location>
</feature>
<feature type="disulfide bond" evidence="10">
    <location>
        <begin position="582"/>
        <end position="591"/>
    </location>
</feature>
<dbReference type="PRINTS" id="PR00011">
    <property type="entry name" value="EGFLAMININ"/>
</dbReference>
<dbReference type="FunFam" id="2.60.120.200:FF:000222">
    <property type="entry name" value="Laminin-like protein epi-1"/>
    <property type="match status" value="1"/>
</dbReference>
<feature type="domain" description="Laminin EGF-like" evidence="15">
    <location>
        <begin position="1545"/>
        <end position="1595"/>
    </location>
</feature>
<dbReference type="PROSITE" id="PS51117">
    <property type="entry name" value="LAMININ_NTER"/>
    <property type="match status" value="1"/>
</dbReference>
<evidence type="ECO:0000259" key="17">
    <source>
        <dbReference type="PROSITE" id="PS51117"/>
    </source>
</evidence>
<organism evidence="18 19">
    <name type="scientific">Pristionchus entomophagus</name>
    <dbReference type="NCBI Taxonomy" id="358040"/>
    <lineage>
        <taxon>Eukaryota</taxon>
        <taxon>Metazoa</taxon>
        <taxon>Ecdysozoa</taxon>
        <taxon>Nematoda</taxon>
        <taxon>Chromadorea</taxon>
        <taxon>Rhabditida</taxon>
        <taxon>Rhabditina</taxon>
        <taxon>Diplogasteromorpha</taxon>
        <taxon>Diplogasteroidea</taxon>
        <taxon>Neodiplogasteridae</taxon>
        <taxon>Pristionchus</taxon>
    </lineage>
</organism>
<dbReference type="InterPro" id="IPR002049">
    <property type="entry name" value="LE_dom"/>
</dbReference>
<feature type="disulfide bond" evidence="10">
    <location>
        <begin position="470"/>
        <end position="487"/>
    </location>
</feature>
<evidence type="ECO:0000313" key="19">
    <source>
        <dbReference type="Proteomes" id="UP001432027"/>
    </source>
</evidence>
<dbReference type="InterPro" id="IPR008211">
    <property type="entry name" value="Laminin_N"/>
</dbReference>
<dbReference type="InterPro" id="IPR008979">
    <property type="entry name" value="Galactose-bd-like_sf"/>
</dbReference>
<feature type="disulfide bond" evidence="10">
    <location>
        <begin position="2000"/>
        <end position="2009"/>
    </location>
</feature>
<feature type="disulfide bond" evidence="10">
    <location>
        <begin position="468"/>
        <end position="480"/>
    </location>
</feature>
<dbReference type="GO" id="GO:0005604">
    <property type="term" value="C:basement membrane"/>
    <property type="evidence" value="ECO:0007669"/>
    <property type="project" value="UniProtKB-SubCell"/>
</dbReference>
<gene>
    <name evidence="18" type="ORF">PENTCL1PPCAC_10684</name>
</gene>
<accession>A0AAV5T7H0</accession>
<feature type="disulfide bond" evidence="10">
    <location>
        <begin position="1566"/>
        <end position="1575"/>
    </location>
</feature>
<evidence type="ECO:0000256" key="9">
    <source>
        <dbReference type="ARBA" id="ARBA00023292"/>
    </source>
</evidence>
<feature type="disulfide bond" evidence="10">
    <location>
        <begin position="653"/>
        <end position="665"/>
    </location>
</feature>
<feature type="domain" description="Laminin EGF-like" evidence="15">
    <location>
        <begin position="653"/>
        <end position="697"/>
    </location>
</feature>
<dbReference type="PANTHER" id="PTHR10574">
    <property type="entry name" value="NETRIN/LAMININ-RELATED"/>
    <property type="match status" value="1"/>
</dbReference>
<feature type="domain" description="Laminin EGF-like" evidence="15">
    <location>
        <begin position="607"/>
        <end position="652"/>
    </location>
</feature>
<dbReference type="Gene3D" id="2.60.120.260">
    <property type="entry name" value="Galactose-binding domain-like"/>
    <property type="match status" value="1"/>
</dbReference>
<feature type="disulfide bond" evidence="10">
    <location>
        <begin position="2075"/>
        <end position="2087"/>
    </location>
</feature>
<dbReference type="FunFam" id="2.10.25.10:FF:000275">
    <property type="entry name" value="usherin"/>
    <property type="match status" value="1"/>
</dbReference>
<dbReference type="PROSITE" id="PS50025">
    <property type="entry name" value="LAM_G_DOMAIN"/>
    <property type="match status" value="5"/>
</dbReference>
<dbReference type="InterPro" id="IPR001791">
    <property type="entry name" value="Laminin_G"/>
</dbReference>
<dbReference type="GO" id="GO:0061564">
    <property type="term" value="P:axon development"/>
    <property type="evidence" value="ECO:0007669"/>
    <property type="project" value="UniProtKB-ARBA"/>
</dbReference>
<feature type="compositionally biased region" description="Low complexity" evidence="12">
    <location>
        <begin position="3278"/>
        <end position="3287"/>
    </location>
</feature>
<feature type="disulfide bond" evidence="10">
    <location>
        <begin position="776"/>
        <end position="785"/>
    </location>
</feature>
<evidence type="ECO:0000256" key="1">
    <source>
        <dbReference type="ARBA" id="ARBA00004302"/>
    </source>
</evidence>
<feature type="chain" id="PRO_5043383344" evidence="13">
    <location>
        <begin position="22"/>
        <end position="3690"/>
    </location>
</feature>
<feature type="domain" description="Laminin EGF-like" evidence="15">
    <location>
        <begin position="753"/>
        <end position="805"/>
    </location>
</feature>
<feature type="disulfide bond" evidence="10">
    <location>
        <begin position="609"/>
        <end position="626"/>
    </location>
</feature>
<dbReference type="Pfam" id="PF24973">
    <property type="entry name" value="EGF_LMN_ATRN"/>
    <property type="match status" value="2"/>
</dbReference>
<dbReference type="GO" id="GO:0009888">
    <property type="term" value="P:tissue development"/>
    <property type="evidence" value="ECO:0007669"/>
    <property type="project" value="TreeGrafter"/>
</dbReference>
<feature type="domain" description="Laminin EGF-like" evidence="15">
    <location>
        <begin position="698"/>
        <end position="752"/>
    </location>
</feature>
<feature type="domain" description="Laminin IV type A" evidence="16">
    <location>
        <begin position="1607"/>
        <end position="1787"/>
    </location>
</feature>
<keyword evidence="3" id="KW-0272">Extracellular matrix</keyword>
<keyword evidence="19" id="KW-1185">Reference proteome</keyword>
<sequence>ARLAMIVRLLLLAACWHESLSQLTPSQVTISYNKPITASATCGEINGQPINEMYCSLASSAQYTPINQYSYHVDDPNPSAYQELRRERELFVQGGHGCGFCRADAEDKAHPAANMVDGNNSWWMSPPLSRGMQYNQINISIDLGQEFHVAYVWIQMANSPKPGTWALERSVDYGKTWKPWIYFADTDAECMRRFGVESLAPIERDDQVICRSDLSSIHPFENGEIMINLMEHRPSRDTFMSSTSLQDFTRATNVRLRLLGTRTLQGHLMDLNEKENPTVTRRYFYAIKEIMMGGRCVCNGHASTCDIVDQLRPTTLVCRCEHNTCGDMCEQCCPGFVAKQWQMTTATNNFTCEPCQCFGRTNECEFDESVVGESLDIHGNKEGGGRCRNCRYNTEGINCNQCVRGFFRPESRQWADLQPCEQCRCDPSKHNGACAEGTGKCECLERFIGEDCDQCAPGYHSPPQCLPCDCKAPGTKGDVCTPTNGTCPCNDGYGGDFCEKCADGFTNLTAGCQGCGCDSVGSVHGKCDLVSGDCVCKPQFGGKKCEECAPGYYDFPECKYCDCDPSGTENGVCDGKSGQCLCKEGFAGRHCDQCDINFYGYPNCKPCGCEGTGALSSECDTKTGDCQCSGNYTARTCDKCAAGFYGYPECKECSCLIEGAKGLTCDQNGQCFCKDNFFGARCESCKPNFYNFPLCEACNCDPKGVSRNFAGCDKVAPGELCECRANVQGRICNECKATFWDLQYHHPEGCVDCACHLAGTISRLNTCKQNSGQCNCKRNVGGRACDKCAPGYFKLESFHPHGCEPCNCDVGGALKGDCDSENGQCKCRPRVTGVRCDEPLQQHYFPTLWHHRYEAEDGHTPDNRGVRFAWDPEIFPNFSSRGFAVFSPIQDTILINVDAPKATVSRILLKVHNPSNVTMTAQVTLSRASTTPGDTDQTIKVSFPHSTTPYISEVTLSGKPFVLSAGAWVLKVETKQRLFWDFVVILPSQYYEGTNLVSTHNKACEAGVRDGEACLDLLYPPLPNVARADVTKDGSIPFDITDGEGKTVPLEMVPFELVREDIGPAAYVRADDVSRIINAKFDVPDDDKYVILLEYHNREKTYLPLGMNITQENTTHEGVCTIHYCPYSSFCRELISEGGQPLVLPLTKGQAQISISVSPNHEFGLSAVNLIREKDWNNQYLHQVPVCVRRNGLCEPLSFPAAAESIVVEAELGQRESRPMAGDKLSFNVANPEELVVVPLDMTNPNLEVSGVVQSPYHYMIIVHYFNNDNTPHTLDALVSSRDNHFEALVPFAYCPSVGGCRALIREKDRPEAIQFWLEDKYTVQFLGKDLNALKGPILIDSITAVPYQHFTASLMAPLPLDLSGDFIDSCSDHHFQNDPNTNVSDACKAHIFSLTTEFNQAAFPCECSSQGSTSFDCEKYGGQCECRENIMGRRCDQCAPGYYGFPECKKCKCGKNQLCDSRTGQCSCPLHVEGTECDRCVVYAFGYDRLIGCQKCGCDPQGSEGGQAVCDAESGQCLCREHVGGRQCDSCLAGFFGFPYCHQCRCNREGTTAQICDGTSAQCKCKENVVGRECEQCKAGTFALAATHDKGCIDCFCFGVTDRCQSSHLPVNLITIDHSLVTTSDAKGKVEVDSSNHVVYTGGEERPKVVYWEIPVRKEKDYTLTYGLFMTVTLSSAAHTGGHTREADVVLKGGNYTGEFWAEEQPADPSLPFTVRMHITPESLQHPTGLPMRRDEVMMMLHSLSSIRIKASFHTSTPSAQLIDFTLETADESASAEVLRAVTVERCACPAPYTGLSCQECADGYYRVKSGKYLGSCVPCNCHGHSGTCDKETGLCMECQHATQGDHCETCIEGFYGDATSGSPFACSACACPFAPDNNFATSCDVSDEGQTRMCTCKPGYAGDRCEKCAPGFFGDPEASGGSCEPCQCNGNNDLRDPQACHELYGSCHLCQNNTAGNFCETCAPWYHGDAITAKNCSSCECDQCGAHSCSALTGSCACKTNVVGERCDRCAADHWGFSTCGGCRNCNCGVASSSSQCDGMNGQCPCRPGATGQRCEQCEYGFWNYGENGCTKCDCEADLSLGTVCDVHTGQCHCAEGATGARCDKCLPEYLRIPTMGCRKCDECVHHLKADVDSLDGDLSRLSLSIGNISAATIDGARLARISKKMSYINETSGLLNELQLIESGSLLSTIKGGLEEAAVIRVHSDTSRKGSEENVKKMDKLEQGLYTMKIDSKEGQSSSIRVVESLRQLSVALEASAGKPKPIPQWIEESKEIVKKLEESSGRLEEMDGGKMSTGVEKAREAMKDVKEKEEKMKKAIEEKREKERQLKEYIDDAIQLVTKAKTATQKANDKTARMNVGKTEAMTKSVNEDVERTKEGMVKIATLTKEVSTYAEQLAELGEDLKTILASLNETMETFESEKEKRFKRDAAPSDLIRGNRGQKERFKRDADAAPTDLTAINAKVVELEGQSADLKNKFAATKEASKGAVNAASVYDELSEKMKKASDAAEKAKKTVEEEKGRVDELRTTIDEKTMQTNVAMADTEKMRDEMKEVEKDLKGVNEKKETVEREVARQRERMDKLTGSDRRMNETMKEKLEAFGKKAEVEETKMEEVRTKVADLESKAAEKVEGGMAGQLGLKQARANLKEINERKEKGPAEWRRHVDALRNATHRVDRLNEQLRKLKENLAMARDAVNKVSLPAHFEVGSSLDVSLPQPPSHSSVATDLTLVFRTAHDGIPVYLGNVRNAKMPVPTTDDYLSVEIEQGRPVVTFQLGDEPLRVALNSRVNDNEWHRLDISRVGRSIKSSLLTPDGKVTMETKTATSTGEHAVLNLQKATSKMYLGGIPLESQVNLRQRSFVGDISEVILNGDSIGLWSVNEGGIVGVNGANKRQSEESAFEREVGVSDGFLMFPLAFWNPRRQTKLSLSFLTYAPDGLLFYLGKDKKFLSIELSQGIVKVAMDLGTGVGSLQTEHSYNDGDWHSIRLAREEKTIQLNVDNETIQYEMKGDGTELAVGDYYYLGGVPLDVNTRSTVEPLRGCIRNVKLKDDVVNIRSAHRSKGVSASCPSVSLTREVSFLSDRSSAIFKNVSLGSIDQRLPFDLAFRFKTRQANTLMCTVKNDDDETVLSVHLEGGEVSIGGGGEGKERSRIGSSVADGSWHYVSIRRENSRVHVSLDDVYFSTMDNVEMEGESPMEKYSLIFGKQNDAHYIGCIRDVTFGATVLEFAKSDRREVRLTGCSMKEVANGVVEVKEAKEEEKEKEEPKKGKSIEEELEKPVPSTTLPTSTLAPQKQIDPVPIDGPVKTSFYPSTCALGNRHSAELDGFRFGLVPQSMVGYDTIPDTFNKGGDLTMKIRPDGAFGPLFYGSNEDQSEYISVYLTNGTVGVSIDTGNGKMNLLSTTQVVDGKWHELKIKRQGSLVTLNVDEEFVEGTGANSGDSIDFIHPIWVGGVPNTTLMLNVGQEAKQRLEYMGCISGVSINGKPLGEPSDSLSVEPCSTDREKGLYLGPKGGYAIKQHPQPIDTLITEILFRARSTDGLIFSIGKVDYVGLYMKGGAMFLTLKTAAGDSCTASYAPPSNTTFCDGHWHHIRLYRKKKLLTMAVDGNSNMKICNVKGIDFSFNDPIVLGKPPKNMVHDDLTKHETFVGCIKMLDESSKGGPTRKRRDEDKYHLYETFDDYKTYGDAHNKCPTS</sequence>
<feature type="disulfide bond" evidence="10">
    <location>
        <begin position="723"/>
        <end position="732"/>
    </location>
</feature>
<feature type="domain" description="Laminin EGF-like" evidence="15">
    <location>
        <begin position="1497"/>
        <end position="1544"/>
    </location>
</feature>
<feature type="domain" description="Laminin EGF-like" evidence="15">
    <location>
        <begin position="1406"/>
        <end position="1451"/>
    </location>
</feature>
<feature type="compositionally biased region" description="Basic and acidic residues" evidence="12">
    <location>
        <begin position="3252"/>
        <end position="3270"/>
    </location>
</feature>
<feature type="disulfide bond" evidence="10">
    <location>
        <begin position="515"/>
        <end position="527"/>
    </location>
</feature>
<evidence type="ECO:0000256" key="10">
    <source>
        <dbReference type="PROSITE-ProRule" id="PRU00460"/>
    </source>
</evidence>
<dbReference type="FunFam" id="2.10.25.10:FF:000083">
    <property type="entry name" value="Laminin subunit alpha"/>
    <property type="match status" value="1"/>
</dbReference>
<dbReference type="Pfam" id="PF00052">
    <property type="entry name" value="Laminin_B"/>
    <property type="match status" value="1"/>
</dbReference>
<feature type="disulfide bond" evidence="10">
    <location>
        <begin position="607"/>
        <end position="619"/>
    </location>
</feature>
<feature type="coiled-coil region" evidence="11">
    <location>
        <begin position="2458"/>
        <end position="2625"/>
    </location>
</feature>
<feature type="domain" description="Laminin EGF-like" evidence="15">
    <location>
        <begin position="1981"/>
        <end position="2027"/>
    </location>
</feature>
<dbReference type="FunFam" id="2.10.25.10:FF:000388">
    <property type="entry name" value="Laminin subunit alpha"/>
    <property type="match status" value="1"/>
</dbReference>
<keyword evidence="6" id="KW-0084">Basement membrane</keyword>
<dbReference type="SUPFAM" id="SSF49785">
    <property type="entry name" value="Galactose-binding domain-like"/>
    <property type="match status" value="1"/>
</dbReference>
<evidence type="ECO:0000313" key="18">
    <source>
        <dbReference type="EMBL" id="GMS88509.1"/>
    </source>
</evidence>
<reference evidence="18" key="1">
    <citation type="submission" date="2023-10" db="EMBL/GenBank/DDBJ databases">
        <title>Genome assembly of Pristionchus species.</title>
        <authorList>
            <person name="Yoshida K."/>
            <person name="Sommer R.J."/>
        </authorList>
    </citation>
    <scope>NUCLEOTIDE SEQUENCE</scope>
    <source>
        <strain evidence="18">RS0144</strain>
    </source>
</reference>
<feature type="disulfide bond" evidence="10">
    <location>
        <begin position="1840"/>
        <end position="1849"/>
    </location>
</feature>
<feature type="domain" description="Laminin G" evidence="14">
    <location>
        <begin position="3073"/>
        <end position="3238"/>
    </location>
</feature>
<evidence type="ECO:0000256" key="13">
    <source>
        <dbReference type="SAM" id="SignalP"/>
    </source>
</evidence>
<protein>
    <submittedName>
        <fullName evidence="18">Uncharacterized protein</fullName>
    </submittedName>
</protein>
<dbReference type="FunFam" id="2.10.25.10:FF:000106">
    <property type="entry name" value="Heparan sulfate proteoglycan 2"/>
    <property type="match status" value="1"/>
</dbReference>
<dbReference type="GO" id="GO:0016477">
    <property type="term" value="P:cell migration"/>
    <property type="evidence" value="ECO:0007669"/>
    <property type="project" value="UniProtKB-ARBA"/>
</dbReference>
<proteinExistence type="predicted"/>
<feature type="disulfide bond" evidence="10">
    <location>
        <begin position="1427"/>
        <end position="1436"/>
    </location>
</feature>
<keyword evidence="11" id="KW-0175">Coiled coil</keyword>
<feature type="disulfide bond" evidence="10">
    <location>
        <begin position="1547"/>
        <end position="1564"/>
    </location>
</feature>
<dbReference type="FunFam" id="2.10.25.10:FF:000069">
    <property type="entry name" value="Laminin subunit alpha 1"/>
    <property type="match status" value="1"/>
</dbReference>
<evidence type="ECO:0000256" key="6">
    <source>
        <dbReference type="ARBA" id="ARBA00022869"/>
    </source>
</evidence>
<feature type="disulfide bond" evidence="10">
    <location>
        <begin position="628"/>
        <end position="637"/>
    </location>
</feature>
<evidence type="ECO:0000256" key="5">
    <source>
        <dbReference type="ARBA" id="ARBA00022737"/>
    </source>
</evidence>
<feature type="disulfide bond" evidence="10">
    <location>
        <begin position="1545"/>
        <end position="1557"/>
    </location>
</feature>
<feature type="disulfide bond" evidence="10">
    <location>
        <begin position="561"/>
        <end position="573"/>
    </location>
</feature>
<feature type="disulfide bond" evidence="10">
    <location>
        <begin position="1952"/>
        <end position="1961"/>
    </location>
</feature>
<evidence type="ECO:0000256" key="8">
    <source>
        <dbReference type="ARBA" id="ARBA00023180"/>
    </source>
</evidence>
<dbReference type="PROSITE" id="PS50027">
    <property type="entry name" value="EGF_LAM_2"/>
    <property type="match status" value="16"/>
</dbReference>
<dbReference type="FunFam" id="2.10.25.10:FF:000209">
    <property type="entry name" value="Laminin subunit alpha 5"/>
    <property type="match status" value="1"/>
</dbReference>
<feature type="domain" description="Laminin EGF-like" evidence="15">
    <location>
        <begin position="468"/>
        <end position="514"/>
    </location>
</feature>
<feature type="disulfide bond" evidence="10">
    <location>
        <begin position="2077"/>
        <end position="2094"/>
    </location>
</feature>
<keyword evidence="5" id="KW-0677">Repeat</keyword>
<feature type="disulfide bond" evidence="10">
    <location>
        <begin position="489"/>
        <end position="498"/>
    </location>
</feature>
<dbReference type="FunFam" id="2.10.25.10:FF:000011">
    <property type="entry name" value="Cadherin EGF LAG seven-pass G-type receptor"/>
    <property type="match status" value="1"/>
</dbReference>
<keyword evidence="7 10" id="KW-1015">Disulfide bond</keyword>
<dbReference type="Proteomes" id="UP001432027">
    <property type="component" value="Unassembled WGS sequence"/>
</dbReference>
<dbReference type="FunFam" id="2.10.25.10:FF:000051">
    <property type="entry name" value="Laminin subunit alpha 4"/>
    <property type="match status" value="1"/>
</dbReference>
<feature type="domain" description="Laminin EGF-like" evidence="15">
    <location>
        <begin position="2075"/>
        <end position="2122"/>
    </location>
</feature>
<dbReference type="SMART" id="SM00180">
    <property type="entry name" value="EGF_Lam"/>
    <property type="match status" value="21"/>
</dbReference>
<feature type="disulfide bond" evidence="10">
    <location>
        <begin position="536"/>
        <end position="545"/>
    </location>
</feature>
<feature type="domain" description="Laminin G" evidence="14">
    <location>
        <begin position="3500"/>
        <end position="3687"/>
    </location>
</feature>
<dbReference type="SMART" id="SM00282">
    <property type="entry name" value="LamG"/>
    <property type="match status" value="5"/>
</dbReference>
<dbReference type="GO" id="GO:0040017">
    <property type="term" value="P:positive regulation of locomotion"/>
    <property type="evidence" value="ECO:0007669"/>
    <property type="project" value="UniProtKB-ARBA"/>
</dbReference>
<evidence type="ECO:0000259" key="16">
    <source>
        <dbReference type="PROSITE" id="PS51115"/>
    </source>
</evidence>
<evidence type="ECO:0000256" key="12">
    <source>
        <dbReference type="SAM" id="MobiDB-lite"/>
    </source>
</evidence>
<keyword evidence="8" id="KW-0325">Glycoprotein</keyword>
<feature type="domain" description="Laminin EGF-like" evidence="15">
    <location>
        <begin position="2028"/>
        <end position="2074"/>
    </location>
</feature>
<dbReference type="Gene3D" id="2.60.120.200">
    <property type="match status" value="5"/>
</dbReference>
<dbReference type="SMART" id="SM00281">
    <property type="entry name" value="LamB"/>
    <property type="match status" value="1"/>
</dbReference>
<dbReference type="CDD" id="cd00055">
    <property type="entry name" value="EGF_Lam"/>
    <property type="match status" value="20"/>
</dbReference>
<dbReference type="FunFam" id="2.10.25.10:FF:000034">
    <property type="entry name" value="Laminin subunit alpha 3"/>
    <property type="match status" value="1"/>
</dbReference>
<dbReference type="Pfam" id="PF00055">
    <property type="entry name" value="Laminin_N"/>
    <property type="match status" value="1"/>
</dbReference>
<evidence type="ECO:0000256" key="3">
    <source>
        <dbReference type="ARBA" id="ARBA00022530"/>
    </source>
</evidence>
<feature type="domain" description="Laminin G" evidence="14">
    <location>
        <begin position="2702"/>
        <end position="2890"/>
    </location>
</feature>
<comment type="caution">
    <text evidence="18">The sequence shown here is derived from an EMBL/GenBank/DDBJ whole genome shotgun (WGS) entry which is preliminary data.</text>
</comment>
<dbReference type="InterPro" id="IPR050440">
    <property type="entry name" value="Laminin/Netrin_ECM"/>
</dbReference>
<feature type="disulfide bond" evidence="10">
    <location>
        <begin position="1406"/>
        <end position="1418"/>
    </location>
</feature>
<evidence type="ECO:0000256" key="7">
    <source>
        <dbReference type="ARBA" id="ARBA00023157"/>
    </source>
</evidence>
<feature type="coiled-coil region" evidence="11">
    <location>
        <begin position="2270"/>
        <end position="2336"/>
    </location>
</feature>
<feature type="disulfide bond" evidence="10">
    <location>
        <begin position="1408"/>
        <end position="1425"/>
    </location>
</feature>
<dbReference type="PROSITE" id="PS51115">
    <property type="entry name" value="LAMININ_IVA"/>
    <property type="match status" value="1"/>
</dbReference>
<dbReference type="Pfam" id="PF02210">
    <property type="entry name" value="Laminin_G_2"/>
    <property type="match status" value="4"/>
</dbReference>
<dbReference type="InterPro" id="IPR056863">
    <property type="entry name" value="LMN_ATRN_NET-like_EGF"/>
</dbReference>
<evidence type="ECO:0000256" key="11">
    <source>
        <dbReference type="SAM" id="Coils"/>
    </source>
</evidence>
<dbReference type="GO" id="GO:0009887">
    <property type="term" value="P:animal organ morphogenesis"/>
    <property type="evidence" value="ECO:0007669"/>
    <property type="project" value="TreeGrafter"/>
</dbReference>
<feature type="domain" description="Laminin EGF-like" evidence="15">
    <location>
        <begin position="515"/>
        <end position="560"/>
    </location>
</feature>
<feature type="disulfide bond" evidence="10">
    <location>
        <begin position="673"/>
        <end position="682"/>
    </location>
</feature>
<feature type="disulfide bond" evidence="10">
    <location>
        <begin position="563"/>
        <end position="580"/>
    </location>
</feature>
<dbReference type="InterPro" id="IPR013320">
    <property type="entry name" value="ConA-like_dom_sf"/>
</dbReference>
<dbReference type="GO" id="GO:0006950">
    <property type="term" value="P:response to stress"/>
    <property type="evidence" value="ECO:0007669"/>
    <property type="project" value="UniProtKB-ARBA"/>
</dbReference>
<dbReference type="PROSITE" id="PS00022">
    <property type="entry name" value="EGF_1"/>
    <property type="match status" value="1"/>
</dbReference>
<dbReference type="CDD" id="cd00110">
    <property type="entry name" value="LamG"/>
    <property type="match status" value="5"/>
</dbReference>
<dbReference type="SUPFAM" id="SSF57196">
    <property type="entry name" value="EGF/Laminin"/>
    <property type="match status" value="16"/>
</dbReference>
<feature type="domain" description="Laminin EGF-like" evidence="15">
    <location>
        <begin position="1928"/>
        <end position="1980"/>
    </location>
</feature>
<name>A0AAV5T7H0_9BILA</name>
<keyword evidence="9 10" id="KW-0424">Laminin EGF-like domain</keyword>
<evidence type="ECO:0000256" key="2">
    <source>
        <dbReference type="ARBA" id="ARBA00022525"/>
    </source>
</evidence>
<dbReference type="SMART" id="SM00181">
    <property type="entry name" value="EGF"/>
    <property type="match status" value="13"/>
</dbReference>
<feature type="domain" description="Laminin N-terminal" evidence="17">
    <location>
        <begin position="19"/>
        <end position="295"/>
    </location>
</feature>
<feature type="coiled-coil region" evidence="11">
    <location>
        <begin position="2668"/>
        <end position="2695"/>
    </location>
</feature>
<dbReference type="Gene3D" id="2.10.25.10">
    <property type="entry name" value="Laminin"/>
    <property type="match status" value="20"/>
</dbReference>
<dbReference type="EMBL" id="BTSX01000003">
    <property type="protein sequence ID" value="GMS88509.1"/>
    <property type="molecule type" value="Genomic_DNA"/>
</dbReference>
<feature type="domain" description="Laminin EGF-like" evidence="15">
    <location>
        <begin position="561"/>
        <end position="606"/>
    </location>
</feature>
<dbReference type="FunFam" id="2.10.25.10:FF:000082">
    <property type="entry name" value="Laminin subunit alpha 1"/>
    <property type="match status" value="1"/>
</dbReference>
<dbReference type="FunFam" id="2.10.25.10:FF:000407">
    <property type="entry name" value="Laminin subunit alpha-3"/>
    <property type="match status" value="1"/>
</dbReference>
<feature type="domain" description="Laminin EGF-like" evidence="15">
    <location>
        <begin position="1871"/>
        <end position="1927"/>
    </location>
</feature>
<feature type="signal peptide" evidence="13">
    <location>
        <begin position="1"/>
        <end position="21"/>
    </location>
</feature>
<evidence type="ECO:0000256" key="4">
    <source>
        <dbReference type="ARBA" id="ARBA00022729"/>
    </source>
</evidence>
<dbReference type="PROSITE" id="PS01248">
    <property type="entry name" value="EGF_LAM_1"/>
    <property type="match status" value="7"/>
</dbReference>